<dbReference type="RefSeq" id="WP_090732055.1">
    <property type="nucleotide sequence ID" value="NZ_FOHO01000001.1"/>
</dbReference>
<evidence type="ECO:0008006" key="3">
    <source>
        <dbReference type="Google" id="ProtNLM"/>
    </source>
</evidence>
<dbReference type="Pfam" id="PF06748">
    <property type="entry name" value="DUF1217"/>
    <property type="match status" value="1"/>
</dbReference>
<evidence type="ECO:0000313" key="1">
    <source>
        <dbReference type="EMBL" id="SES75685.1"/>
    </source>
</evidence>
<dbReference type="EMBL" id="FOHO01000001">
    <property type="protein sequence ID" value="SES75685.1"/>
    <property type="molecule type" value="Genomic_DNA"/>
</dbReference>
<organism evidence="1 2">
    <name type="scientific">Paracoccus homiensis</name>
    <dbReference type="NCBI Taxonomy" id="364199"/>
    <lineage>
        <taxon>Bacteria</taxon>
        <taxon>Pseudomonadati</taxon>
        <taxon>Pseudomonadota</taxon>
        <taxon>Alphaproteobacteria</taxon>
        <taxon>Rhodobacterales</taxon>
        <taxon>Paracoccaceae</taxon>
        <taxon>Paracoccus</taxon>
    </lineage>
</organism>
<dbReference type="OrthoDB" id="7824597at2"/>
<dbReference type="InterPro" id="IPR010626">
    <property type="entry name" value="DUF1217"/>
</dbReference>
<dbReference type="AlphaFoldDB" id="A0A1H9Z2K4"/>
<protein>
    <recommendedName>
        <fullName evidence="3">Flagellar protein</fullName>
    </recommendedName>
</protein>
<dbReference type="InterPro" id="IPR023157">
    <property type="entry name" value="AGR-C-984p-like_sf"/>
</dbReference>
<dbReference type="Proteomes" id="UP000199180">
    <property type="component" value="Unassembled WGS sequence"/>
</dbReference>
<evidence type="ECO:0000313" key="2">
    <source>
        <dbReference type="Proteomes" id="UP000199180"/>
    </source>
</evidence>
<reference evidence="1 2" key="1">
    <citation type="submission" date="2016-10" db="EMBL/GenBank/DDBJ databases">
        <authorList>
            <person name="de Groot N.N."/>
        </authorList>
    </citation>
    <scope>NUCLEOTIDE SEQUENCE [LARGE SCALE GENOMIC DNA]</scope>
    <source>
        <strain evidence="1 2">DSM 17862</strain>
    </source>
</reference>
<dbReference type="Gene3D" id="1.10.3700.10">
    <property type="entry name" value="AGR C 984p-like"/>
    <property type="match status" value="1"/>
</dbReference>
<proteinExistence type="predicted"/>
<dbReference type="SUPFAM" id="SSF158837">
    <property type="entry name" value="AGR C 984p-like"/>
    <property type="match status" value="1"/>
</dbReference>
<name>A0A1H9Z2K4_9RHOB</name>
<sequence length="260" mass="28605">MTAAISVGLGGLGGWKILQRTQDRQLEALASDASIQRATGYFSDRIEVTNSAEALIADYRMLNVALSAFGLEDDLPNKAFIRQVLESDLSDEQSLANRLGDKRYLRLAQAFDFAGGNRTDDAGFADEISQAFLNREFERRVGQSDETLRLAMNAQRELQGFVGRTSSNTTLWFEVLGNPPLREVFEGAFGFGSAYSQLSVDRQLTEFTKAAERFLGTSDLTEIAGGAKSDRLMQAFLVRSQLTESVAQTRYSAALQLLTS</sequence>
<gene>
    <name evidence="1" type="ORF">SAMN04489858_101391</name>
</gene>
<accession>A0A1H9Z2K4</accession>
<keyword evidence="2" id="KW-1185">Reference proteome</keyword>
<dbReference type="STRING" id="364199.SAMN04489858_101391"/>